<sequence>MKTLTRPKSLKQGDTVATISLSWGGAGELLHRYEIGKRRLQEVFGLNVVETKNALKSADYISKNPQARAEDLMEAFSDKSIKAIISNIGGEDSIRTLPYTDINVIKQNPKIFLGFSDTTVTHFACYKAGLTSFYGTSLLVGIAENGGMHQYQIDDIKRTLFSSLPVGQILPNKNGWTSEFLDWFDKSLQNTQRKLNDSNGWNFLQGSKKVQGQLIGGCVEVLEFLKGTDYWLDKSEWTEKILFLETSEEMMPPTNFRRALRNYAAQGVFEKISGLILGRPYNNKFVDEYNNILLEIIRDEQSNDQLPIITEMDFGHTCPTFTIPYGVVAEIDSEQKTFSILESGVTG</sequence>
<accession>A0A1I2JWX8</accession>
<evidence type="ECO:0000313" key="7">
    <source>
        <dbReference type="Proteomes" id="UP000199513"/>
    </source>
</evidence>
<organism evidence="6 7">
    <name type="scientific">Thermoflexibacter ruber</name>
    <dbReference type="NCBI Taxonomy" id="1003"/>
    <lineage>
        <taxon>Bacteria</taxon>
        <taxon>Pseudomonadati</taxon>
        <taxon>Bacteroidota</taxon>
        <taxon>Cytophagia</taxon>
        <taxon>Cytophagales</taxon>
        <taxon>Thermoflexibacteraceae</taxon>
        <taxon>Thermoflexibacter</taxon>
    </lineage>
</organism>
<dbReference type="InterPro" id="IPR027478">
    <property type="entry name" value="LdcA_N"/>
</dbReference>
<dbReference type="OrthoDB" id="9807329at2"/>
<evidence type="ECO:0000313" key="6">
    <source>
        <dbReference type="EMBL" id="SFF59044.1"/>
    </source>
</evidence>
<feature type="active site" description="Charge relay system" evidence="3">
    <location>
        <position position="245"/>
    </location>
</feature>
<dbReference type="InterPro" id="IPR040921">
    <property type="entry name" value="Peptidase_S66C"/>
</dbReference>
<evidence type="ECO:0000259" key="4">
    <source>
        <dbReference type="Pfam" id="PF02016"/>
    </source>
</evidence>
<dbReference type="RefSeq" id="WP_091549465.1">
    <property type="nucleotide sequence ID" value="NZ_FONY01000071.1"/>
</dbReference>
<gene>
    <name evidence="6" type="ORF">SAMN04488541_10718</name>
</gene>
<dbReference type="InterPro" id="IPR040449">
    <property type="entry name" value="Peptidase_S66_N"/>
</dbReference>
<dbReference type="Gene3D" id="3.50.30.60">
    <property type="entry name" value="LD-carboxypeptidase A C-terminal domain-like"/>
    <property type="match status" value="1"/>
</dbReference>
<dbReference type="Gene3D" id="3.40.50.10740">
    <property type="entry name" value="Class I glutamine amidotransferase-like"/>
    <property type="match status" value="1"/>
</dbReference>
<dbReference type="PANTHER" id="PTHR30237">
    <property type="entry name" value="MURAMOYLTETRAPEPTIDE CARBOXYPEPTIDASE"/>
    <property type="match status" value="1"/>
</dbReference>
<keyword evidence="6" id="KW-0645">Protease</keyword>
<evidence type="ECO:0000256" key="1">
    <source>
        <dbReference type="ARBA" id="ARBA00010233"/>
    </source>
</evidence>
<dbReference type="AlphaFoldDB" id="A0A1I2JWX8"/>
<dbReference type="EMBL" id="FONY01000071">
    <property type="protein sequence ID" value="SFF59044.1"/>
    <property type="molecule type" value="Genomic_DNA"/>
</dbReference>
<evidence type="ECO:0000256" key="2">
    <source>
        <dbReference type="ARBA" id="ARBA00022801"/>
    </source>
</evidence>
<feature type="active site" description="Nucleophile" evidence="3">
    <location>
        <position position="116"/>
    </location>
</feature>
<dbReference type="GO" id="GO:0004180">
    <property type="term" value="F:carboxypeptidase activity"/>
    <property type="evidence" value="ECO:0007669"/>
    <property type="project" value="UniProtKB-KW"/>
</dbReference>
<dbReference type="PIRSF" id="PIRSF028757">
    <property type="entry name" value="LD-carboxypeptidase"/>
    <property type="match status" value="1"/>
</dbReference>
<dbReference type="Pfam" id="PF17676">
    <property type="entry name" value="Peptidase_S66C"/>
    <property type="match status" value="1"/>
</dbReference>
<evidence type="ECO:0000256" key="3">
    <source>
        <dbReference type="PIRSR" id="PIRSR028757-1"/>
    </source>
</evidence>
<comment type="similarity">
    <text evidence="1">Belongs to the peptidase S66 family.</text>
</comment>
<dbReference type="SUPFAM" id="SSF141986">
    <property type="entry name" value="LD-carboxypeptidase A C-terminal domain-like"/>
    <property type="match status" value="1"/>
</dbReference>
<dbReference type="SUPFAM" id="SSF52317">
    <property type="entry name" value="Class I glutamine amidotransferase-like"/>
    <property type="match status" value="1"/>
</dbReference>
<proteinExistence type="inferred from homology"/>
<dbReference type="Proteomes" id="UP000199513">
    <property type="component" value="Unassembled WGS sequence"/>
</dbReference>
<dbReference type="InterPro" id="IPR003507">
    <property type="entry name" value="S66_fam"/>
</dbReference>
<dbReference type="STRING" id="1003.SAMN04488541_10718"/>
<dbReference type="Pfam" id="PF02016">
    <property type="entry name" value="Peptidase_S66"/>
    <property type="match status" value="1"/>
</dbReference>
<evidence type="ECO:0000259" key="5">
    <source>
        <dbReference type="Pfam" id="PF17676"/>
    </source>
</evidence>
<dbReference type="InterPro" id="IPR027461">
    <property type="entry name" value="Carboxypeptidase_A_C_sf"/>
</dbReference>
<keyword evidence="7" id="KW-1185">Reference proteome</keyword>
<name>A0A1I2JWX8_9BACT</name>
<feature type="domain" description="LD-carboxypeptidase C-terminal" evidence="5">
    <location>
        <begin position="211"/>
        <end position="331"/>
    </location>
</feature>
<feature type="domain" description="LD-carboxypeptidase N-terminal" evidence="4">
    <location>
        <begin position="16"/>
        <end position="135"/>
    </location>
</feature>
<keyword evidence="6" id="KW-0121">Carboxypeptidase</keyword>
<feature type="active site" description="Charge relay system" evidence="3">
    <location>
        <position position="316"/>
    </location>
</feature>
<reference evidence="6 7" key="1">
    <citation type="submission" date="2016-10" db="EMBL/GenBank/DDBJ databases">
        <authorList>
            <person name="de Groot N.N."/>
        </authorList>
    </citation>
    <scope>NUCLEOTIDE SEQUENCE [LARGE SCALE GENOMIC DNA]</scope>
    <source>
        <strain>GEY</strain>
        <strain evidence="7">DSM 9560</strain>
    </source>
</reference>
<dbReference type="InterPro" id="IPR029062">
    <property type="entry name" value="Class_I_gatase-like"/>
</dbReference>
<dbReference type="PANTHER" id="PTHR30237:SF4">
    <property type="entry name" value="LD-CARBOXYPEPTIDASE C-TERMINAL DOMAIN-CONTAINING PROTEIN"/>
    <property type="match status" value="1"/>
</dbReference>
<keyword evidence="2" id="KW-0378">Hydrolase</keyword>
<dbReference type="CDD" id="cd07062">
    <property type="entry name" value="Peptidase_S66_mccF_like"/>
    <property type="match status" value="1"/>
</dbReference>
<protein>
    <submittedName>
        <fullName evidence="6">Muramoyltetrapeptide carboxypeptidase LdcA (Peptidoglycan recycling)</fullName>
    </submittedName>
</protein>